<dbReference type="PIRSF" id="PIRSF036946">
    <property type="entry name" value="Arg_N-mtase"/>
    <property type="match status" value="1"/>
</dbReference>
<evidence type="ECO:0000259" key="8">
    <source>
        <dbReference type="Pfam" id="PF22528"/>
    </source>
</evidence>
<evidence type="ECO:0000313" key="10">
    <source>
        <dbReference type="RefSeq" id="XP_011504420.1"/>
    </source>
</evidence>
<evidence type="ECO:0000256" key="1">
    <source>
        <dbReference type="ARBA" id="ARBA00022603"/>
    </source>
</evidence>
<keyword evidence="3 7" id="KW-0949">S-adenosyl-L-methionine</keyword>
<dbReference type="Pfam" id="PF06325">
    <property type="entry name" value="PrmA"/>
    <property type="match status" value="1"/>
</dbReference>
<dbReference type="InterPro" id="IPR014644">
    <property type="entry name" value="MeTrfase_PRMT7"/>
</dbReference>
<dbReference type="PANTHER" id="PTHR11006">
    <property type="entry name" value="PROTEIN ARGININE N-METHYLTRANSFERASE"/>
    <property type="match status" value="1"/>
</dbReference>
<organism evidence="9 10">
    <name type="scientific">Ceratosolen solmsi marchali</name>
    <dbReference type="NCBI Taxonomy" id="326594"/>
    <lineage>
        <taxon>Eukaryota</taxon>
        <taxon>Metazoa</taxon>
        <taxon>Ecdysozoa</taxon>
        <taxon>Arthropoda</taxon>
        <taxon>Hexapoda</taxon>
        <taxon>Insecta</taxon>
        <taxon>Pterygota</taxon>
        <taxon>Neoptera</taxon>
        <taxon>Endopterygota</taxon>
        <taxon>Hymenoptera</taxon>
        <taxon>Apocrita</taxon>
        <taxon>Proctotrupomorpha</taxon>
        <taxon>Chalcidoidea</taxon>
        <taxon>Agaonidae</taxon>
        <taxon>Agaoninae</taxon>
        <taxon>Ceratosolen</taxon>
    </lineage>
</organism>
<dbReference type="EC" id="2.1.1.-" evidence="6"/>
<keyword evidence="9" id="KW-1185">Reference proteome</keyword>
<dbReference type="AlphaFoldDB" id="A0AAJ6YU30"/>
<dbReference type="Pfam" id="PF22528">
    <property type="entry name" value="PRMT_C"/>
    <property type="match status" value="1"/>
</dbReference>
<comment type="similarity">
    <text evidence="6">Belongs to the class I-like SAM-binding methyltransferase superfamily. Protein arginine N-methyltransferase family. PRMT7 subfamily.</text>
</comment>
<dbReference type="CTD" id="37664"/>
<reference evidence="10" key="1">
    <citation type="submission" date="2025-08" db="UniProtKB">
        <authorList>
            <consortium name="RefSeq"/>
        </authorList>
    </citation>
    <scope>IDENTIFICATION</scope>
</reference>
<dbReference type="PROSITE" id="PS51678">
    <property type="entry name" value="SAM_MT_PRMT"/>
    <property type="match status" value="2"/>
</dbReference>
<dbReference type="SUPFAM" id="SSF53335">
    <property type="entry name" value="S-adenosyl-L-methionine-dependent methyltransferases"/>
    <property type="match status" value="2"/>
</dbReference>
<name>A0AAJ6YU30_9HYME</name>
<keyword evidence="4" id="KW-0677">Repeat</keyword>
<evidence type="ECO:0000256" key="3">
    <source>
        <dbReference type="ARBA" id="ARBA00022691"/>
    </source>
</evidence>
<dbReference type="InterPro" id="IPR029063">
    <property type="entry name" value="SAM-dependent_MTases_sf"/>
</dbReference>
<accession>A0AAJ6YU30</accession>
<dbReference type="KEGG" id="csol:105367418"/>
<dbReference type="InterPro" id="IPR025799">
    <property type="entry name" value="Arg_MeTrfase"/>
</dbReference>
<feature type="domain" description="Protein arginine N-methyltransferase" evidence="8">
    <location>
        <begin position="197"/>
        <end position="362"/>
    </location>
</feature>
<evidence type="ECO:0000256" key="4">
    <source>
        <dbReference type="ARBA" id="ARBA00022737"/>
    </source>
</evidence>
<dbReference type="GeneID" id="105367418"/>
<dbReference type="FunFam" id="3.40.50.150:FF:000071">
    <property type="entry name" value="Protein arginine N-methyltransferase 7"/>
    <property type="match status" value="1"/>
</dbReference>
<proteinExistence type="inferred from homology"/>
<dbReference type="PANTHER" id="PTHR11006:SF4">
    <property type="entry name" value="PROTEIN ARGININE N-METHYLTRANSFERASE 7"/>
    <property type="match status" value="1"/>
</dbReference>
<dbReference type="CDD" id="cd02440">
    <property type="entry name" value="AdoMet_MTases"/>
    <property type="match status" value="1"/>
</dbReference>
<dbReference type="RefSeq" id="XP_011504420.1">
    <property type="nucleotide sequence ID" value="XM_011506118.1"/>
</dbReference>
<comment type="function">
    <text evidence="5">Essential arginine methyltransferase that can both catalyze the formation of omega-N monomethylarginine (MMA) and symmetrical dimethylarginine (sDMA). Specifically mediates the symmetrical dimethylation of arginine residues in the small nuclear ribonucleoproteins SmD1 and SmD3.</text>
</comment>
<dbReference type="GO" id="GO:0042054">
    <property type="term" value="F:histone methyltransferase activity"/>
    <property type="evidence" value="ECO:0007669"/>
    <property type="project" value="TreeGrafter"/>
</dbReference>
<gene>
    <name evidence="10" type="primary">LOC105367418</name>
</gene>
<dbReference type="GO" id="GO:0032259">
    <property type="term" value="P:methylation"/>
    <property type="evidence" value="ECO:0007669"/>
    <property type="project" value="UniProtKB-KW"/>
</dbReference>
<dbReference type="InterPro" id="IPR055135">
    <property type="entry name" value="PRMT_dom"/>
</dbReference>
<dbReference type="FunFam" id="3.40.50.150:FF:000070">
    <property type="entry name" value="Protein arginine N-methyltransferase 7"/>
    <property type="match status" value="1"/>
</dbReference>
<sequence length="710" mass="81204">MLIRNCLLLDFRQKYRCMCKMSIFTQNINPITGLTSWEERDPDYDYYQEIARSAFADMLHDHERNYKYYLGIKAAIDKKHKAKEEANVLDIGTGTGLLSMMAAKCGADSIVACETFKPIAECAKRIIDKNGFSNKIKLIYKRSTKLTVGKDGDLLKRANILVTEVFDTELIGEGALSTFKHAQDFLLEKDSIVVPSSGTIWVQVVESHLVKGWNRVNPIKYKNNEENLIEAPDITQVCSGASAVHDIQLSQLPEGSFNTLIEPQPIFKFDWTGKIPLKFNDNVILPVKPIAKGIAHAVFMWWDLNMDMDGQIQLSCAPVWAHPDAQFDLKNGEHFKNVVDKIPWRDHWMQAIYYLPNDCYLSPEKETLLIGSHDEYSFWFSLNNEQKNAIEDFKRPICECCVHLAFSRTRIGQWNDENRTHKYLEALRKKITPDLVCLCLTDTSLLGLSIAKMGIKKLYLLETNSLSRKTVKMFISKNNLDDIVTIIDSIDNLPSSDKINLVFAEPYYVTSILPWDNLHFWYLSSKYSSPHITFIPKRAVIKAVPMEFKDLQKIRANLGICEGLDMTVFDNLVQSSSVKTDSPVEAQPLWEYPGKSLSLPFTIAEFNFNDDVYKQIRINSFQEIPFIIDGVCNGIAIWVNWDLDDDIVVTSGPIEEIIPGSRISWDPYTRQGVQLFSETVHVTNKSILMSSFNFNPEEGRIQFNFELKNK</sequence>
<keyword evidence="1 7" id="KW-0489">Methyltransferase</keyword>
<protein>
    <recommendedName>
        <fullName evidence="6">Protein arginine N-methyltransferase</fullName>
        <ecNumber evidence="6">2.1.1.-</ecNumber>
    </recommendedName>
</protein>
<dbReference type="Gene3D" id="2.70.160.11">
    <property type="entry name" value="Hnrnp arginine n-methyltransferase1"/>
    <property type="match status" value="2"/>
</dbReference>
<dbReference type="Proteomes" id="UP000695007">
    <property type="component" value="Unplaced"/>
</dbReference>
<evidence type="ECO:0000256" key="5">
    <source>
        <dbReference type="ARBA" id="ARBA00025081"/>
    </source>
</evidence>
<keyword evidence="2 7" id="KW-0808">Transferase</keyword>
<evidence type="ECO:0000256" key="7">
    <source>
        <dbReference type="PROSITE-ProRule" id="PRU01015"/>
    </source>
</evidence>
<comment type="function">
    <text evidence="6">Arginine methyltransferase that can both catalyze the formation of omega-N monomethylarginine (MMA) and symmetrical dimethylarginine (sDMA).</text>
</comment>
<dbReference type="Gene3D" id="3.40.50.150">
    <property type="entry name" value="Vaccinia Virus protein VP39"/>
    <property type="match status" value="2"/>
</dbReference>
<evidence type="ECO:0000256" key="2">
    <source>
        <dbReference type="ARBA" id="ARBA00022679"/>
    </source>
</evidence>
<evidence type="ECO:0000256" key="6">
    <source>
        <dbReference type="PIRNR" id="PIRNR036946"/>
    </source>
</evidence>
<dbReference type="GO" id="GO:0016274">
    <property type="term" value="F:protein-arginine N-methyltransferase activity"/>
    <property type="evidence" value="ECO:0007669"/>
    <property type="project" value="InterPro"/>
</dbReference>
<evidence type="ECO:0000313" key="9">
    <source>
        <dbReference type="Proteomes" id="UP000695007"/>
    </source>
</evidence>